<comment type="caution">
    <text evidence="1">The sequence shown here is derived from an EMBL/GenBank/DDBJ whole genome shotgun (WGS) entry which is preliminary data.</text>
</comment>
<dbReference type="Proteomes" id="UP001283361">
    <property type="component" value="Unassembled WGS sequence"/>
</dbReference>
<gene>
    <name evidence="1" type="ORF">RRG08_043456</name>
</gene>
<organism evidence="1 2">
    <name type="scientific">Elysia crispata</name>
    <name type="common">lettuce slug</name>
    <dbReference type="NCBI Taxonomy" id="231223"/>
    <lineage>
        <taxon>Eukaryota</taxon>
        <taxon>Metazoa</taxon>
        <taxon>Spiralia</taxon>
        <taxon>Lophotrochozoa</taxon>
        <taxon>Mollusca</taxon>
        <taxon>Gastropoda</taxon>
        <taxon>Heterobranchia</taxon>
        <taxon>Euthyneura</taxon>
        <taxon>Panpulmonata</taxon>
        <taxon>Sacoglossa</taxon>
        <taxon>Placobranchoidea</taxon>
        <taxon>Plakobranchidae</taxon>
        <taxon>Elysia</taxon>
    </lineage>
</organism>
<accession>A0AAE0XPX1</accession>
<reference evidence="1" key="1">
    <citation type="journal article" date="2023" name="G3 (Bethesda)">
        <title>A reference genome for the long-term kleptoplast-retaining sea slug Elysia crispata morphotype clarki.</title>
        <authorList>
            <person name="Eastman K.E."/>
            <person name="Pendleton A.L."/>
            <person name="Shaikh M.A."/>
            <person name="Suttiyut T."/>
            <person name="Ogas R."/>
            <person name="Tomko P."/>
            <person name="Gavelis G."/>
            <person name="Widhalm J.R."/>
            <person name="Wisecaver J.H."/>
        </authorList>
    </citation>
    <scope>NUCLEOTIDE SEQUENCE</scope>
    <source>
        <strain evidence="1">ECLA1</strain>
    </source>
</reference>
<dbReference type="AlphaFoldDB" id="A0AAE0XPX1"/>
<dbReference type="EMBL" id="JAWDGP010007878">
    <property type="protein sequence ID" value="KAK3701794.1"/>
    <property type="molecule type" value="Genomic_DNA"/>
</dbReference>
<sequence>MKYRAKTKNSTNKDAFLTSETDRATRIDARLTVLKCNLTQRNTRVQSSNATAETQINSSNTTEVLDEHDSAMQALKGVFN</sequence>
<name>A0AAE0XPX1_9GAST</name>
<protein>
    <submittedName>
        <fullName evidence="1">Uncharacterized protein</fullName>
    </submittedName>
</protein>
<proteinExistence type="predicted"/>
<keyword evidence="2" id="KW-1185">Reference proteome</keyword>
<evidence type="ECO:0000313" key="2">
    <source>
        <dbReference type="Proteomes" id="UP001283361"/>
    </source>
</evidence>
<evidence type="ECO:0000313" key="1">
    <source>
        <dbReference type="EMBL" id="KAK3701794.1"/>
    </source>
</evidence>